<reference evidence="1" key="1">
    <citation type="submission" date="2021-01" db="EMBL/GenBank/DDBJ databases">
        <authorList>
            <person name="Corre E."/>
            <person name="Pelletier E."/>
            <person name="Niang G."/>
            <person name="Scheremetjew M."/>
            <person name="Finn R."/>
            <person name="Kale V."/>
            <person name="Holt S."/>
            <person name="Cochrane G."/>
            <person name="Meng A."/>
            <person name="Brown T."/>
            <person name="Cohen L."/>
        </authorList>
    </citation>
    <scope>NUCLEOTIDE SEQUENCE</scope>
    <source>
        <strain evidence="1">CCMP1320</strain>
    </source>
</reference>
<dbReference type="EMBL" id="HBIP01004170">
    <property type="protein sequence ID" value="CAE0486925.1"/>
    <property type="molecule type" value="Transcribed_RNA"/>
</dbReference>
<sequence length="203" mass="22315">MRACTRHGLVMSRTLHLSSHAGELFCPSVHLLQRDCSMMVDFQEHKCTDITLPPCTPCFCAEQPRLPVFLYCAEVAKTNDAILQLGLEQHVEVVDDLKQAQAVLSVKIGRGGRLNNLQQGKRTASNLGIPFVCVGRRMTQETLLPAIAQLVLDHRAKHGRGVGPEGSNQDELTRVLLTAAEAARKQVQLQPGWAQQMVADLGM</sequence>
<name>A0A7S3QMK7_DUNTE</name>
<evidence type="ECO:0000313" key="1">
    <source>
        <dbReference type="EMBL" id="CAE0486925.1"/>
    </source>
</evidence>
<accession>A0A7S3QMK7</accession>
<gene>
    <name evidence="1" type="ORF">DTER00134_LOCUS1964</name>
</gene>
<organism evidence="1">
    <name type="scientific">Dunaliella tertiolecta</name>
    <name type="common">Green alga</name>
    <dbReference type="NCBI Taxonomy" id="3047"/>
    <lineage>
        <taxon>Eukaryota</taxon>
        <taxon>Viridiplantae</taxon>
        <taxon>Chlorophyta</taxon>
        <taxon>core chlorophytes</taxon>
        <taxon>Chlorophyceae</taxon>
        <taxon>CS clade</taxon>
        <taxon>Chlamydomonadales</taxon>
        <taxon>Dunaliellaceae</taxon>
        <taxon>Dunaliella</taxon>
    </lineage>
</organism>
<dbReference type="AlphaFoldDB" id="A0A7S3QMK7"/>
<protein>
    <submittedName>
        <fullName evidence="1">Uncharacterized protein</fullName>
    </submittedName>
</protein>
<proteinExistence type="predicted"/>